<proteinExistence type="predicted"/>
<name>A0AAE3GE37_9PSEU</name>
<accession>A0AAE3GE37</accession>
<dbReference type="Proteomes" id="UP001206128">
    <property type="component" value="Unassembled WGS sequence"/>
</dbReference>
<dbReference type="SUPFAM" id="SSF53649">
    <property type="entry name" value="Alkaline phosphatase-like"/>
    <property type="match status" value="1"/>
</dbReference>
<organism evidence="1 2">
    <name type="scientific">Goodfellowiella coeruleoviolacea</name>
    <dbReference type="NCBI Taxonomy" id="334858"/>
    <lineage>
        <taxon>Bacteria</taxon>
        <taxon>Bacillati</taxon>
        <taxon>Actinomycetota</taxon>
        <taxon>Actinomycetes</taxon>
        <taxon>Pseudonocardiales</taxon>
        <taxon>Pseudonocardiaceae</taxon>
        <taxon>Goodfellowiella</taxon>
    </lineage>
</organism>
<dbReference type="EMBL" id="JAMTCK010000007">
    <property type="protein sequence ID" value="MCP2166577.1"/>
    <property type="molecule type" value="Genomic_DNA"/>
</dbReference>
<dbReference type="Pfam" id="PF01663">
    <property type="entry name" value="Phosphodiest"/>
    <property type="match status" value="1"/>
</dbReference>
<protein>
    <submittedName>
        <fullName evidence="1">Type I phosphodiesterase / nucleotide pyrophosphatase</fullName>
    </submittedName>
</protein>
<dbReference type="Gene3D" id="3.40.720.10">
    <property type="entry name" value="Alkaline Phosphatase, subunit A"/>
    <property type="match status" value="1"/>
</dbReference>
<reference evidence="1" key="1">
    <citation type="submission" date="2022-06" db="EMBL/GenBank/DDBJ databases">
        <title>Genomic Encyclopedia of Archaeal and Bacterial Type Strains, Phase II (KMG-II): from individual species to whole genera.</title>
        <authorList>
            <person name="Goeker M."/>
        </authorList>
    </citation>
    <scope>NUCLEOTIDE SEQUENCE</scope>
    <source>
        <strain evidence="1">DSM 43935</strain>
    </source>
</reference>
<comment type="caution">
    <text evidence="1">The sequence shown here is derived from an EMBL/GenBank/DDBJ whole genome shotgun (WGS) entry which is preliminary data.</text>
</comment>
<dbReference type="AlphaFoldDB" id="A0AAE3GE37"/>
<evidence type="ECO:0000313" key="2">
    <source>
        <dbReference type="Proteomes" id="UP001206128"/>
    </source>
</evidence>
<dbReference type="InterPro" id="IPR017850">
    <property type="entry name" value="Alkaline_phosphatase_core_sf"/>
</dbReference>
<sequence length="231" mass="25050">MHVLAPHEHDGSGLTRAVLRGGRFRGVHGLGDLTSGVLHALHDRDRVFCYAYHADLDALGHVYGPGSDPWRYQLAHIDQLAATIAAGLPQGGMLVVTADHGMVTVTDEDRVDFDTEPALQDGVRMLGGEPRVRHVYTEPGATSEVRHAWHEVLGEHALVLHRDEAIQAGWFGPHVAGYVRPRIGDLVVAAQDNLAVIRSTVESRLSRFTGQHGSLTAEEQLVPVLALVNAD</sequence>
<keyword evidence="2" id="KW-1185">Reference proteome</keyword>
<gene>
    <name evidence="1" type="ORF">LX83_003445</name>
</gene>
<evidence type="ECO:0000313" key="1">
    <source>
        <dbReference type="EMBL" id="MCP2166577.1"/>
    </source>
</evidence>
<dbReference type="InterPro" id="IPR002591">
    <property type="entry name" value="Phosphodiest/P_Trfase"/>
</dbReference>